<dbReference type="AlphaFoldDB" id="A0A6J2PKT5"/>
<feature type="compositionally biased region" description="Basic and acidic residues" evidence="1">
    <location>
        <begin position="498"/>
        <end position="516"/>
    </location>
</feature>
<dbReference type="InParanoid" id="A0A6J2PKT5"/>
<dbReference type="RefSeq" id="XP_029285707.1">
    <property type="nucleotide sequence ID" value="XM_029429847.1"/>
</dbReference>
<evidence type="ECO:0000259" key="2">
    <source>
        <dbReference type="Pfam" id="PF15391"/>
    </source>
</evidence>
<feature type="compositionally biased region" description="Polar residues" evidence="1">
    <location>
        <begin position="128"/>
        <end position="139"/>
    </location>
</feature>
<evidence type="ECO:0000256" key="1">
    <source>
        <dbReference type="SAM" id="MobiDB-lite"/>
    </source>
</evidence>
<dbReference type="PANTHER" id="PTHR22409:SF2">
    <property type="entry name" value="CHROMOSOME 19 OPEN READING FRAME 44"/>
    <property type="match status" value="1"/>
</dbReference>
<evidence type="ECO:0000313" key="4">
    <source>
        <dbReference type="RefSeq" id="XP_029285707.1"/>
    </source>
</evidence>
<protein>
    <submittedName>
        <fullName evidence="4">Uncharacterized protein C19orf44 homolog isoform X1</fullName>
    </submittedName>
</protein>
<dbReference type="Pfam" id="PF15391">
    <property type="entry name" value="DUF4614"/>
    <property type="match status" value="1"/>
</dbReference>
<reference evidence="4" key="1">
    <citation type="submission" date="2025-08" db="UniProtKB">
        <authorList>
            <consortium name="RefSeq"/>
        </authorList>
    </citation>
    <scope>IDENTIFICATION</scope>
</reference>
<feature type="compositionally biased region" description="Basic and acidic residues" evidence="1">
    <location>
        <begin position="423"/>
        <end position="432"/>
    </location>
</feature>
<feature type="compositionally biased region" description="Low complexity" evidence="1">
    <location>
        <begin position="308"/>
        <end position="333"/>
    </location>
</feature>
<feature type="region of interest" description="Disordered" evidence="1">
    <location>
        <begin position="20"/>
        <end position="237"/>
    </location>
</feature>
<keyword evidence="3" id="KW-1185">Reference proteome</keyword>
<dbReference type="InterPro" id="IPR027884">
    <property type="entry name" value="DUF4614"/>
</dbReference>
<evidence type="ECO:0000313" key="3">
    <source>
        <dbReference type="Proteomes" id="UP000504630"/>
    </source>
</evidence>
<feature type="region of interest" description="Disordered" evidence="1">
    <location>
        <begin position="288"/>
        <end position="365"/>
    </location>
</feature>
<dbReference type="GeneID" id="115007135"/>
<gene>
    <name evidence="4" type="primary">c4h19orf44</name>
</gene>
<feature type="compositionally biased region" description="Basic and acidic residues" evidence="1">
    <location>
        <begin position="448"/>
        <end position="463"/>
    </location>
</feature>
<dbReference type="OrthoDB" id="2151530at2759"/>
<dbReference type="Proteomes" id="UP000504630">
    <property type="component" value="Chromosome 4"/>
</dbReference>
<feature type="compositionally biased region" description="Basic and acidic residues" evidence="1">
    <location>
        <begin position="81"/>
        <end position="92"/>
    </location>
</feature>
<dbReference type="CTD" id="133349490"/>
<feature type="domain" description="DUF4614" evidence="2">
    <location>
        <begin position="509"/>
        <end position="676"/>
    </location>
</feature>
<dbReference type="InterPro" id="IPR040120">
    <property type="entry name" value="C19orf44-like"/>
</dbReference>
<name>A0A6J2PKT5_COTGO</name>
<dbReference type="KEGG" id="cgob:115007135"/>
<organism evidence="3 4">
    <name type="scientific">Cottoperca gobio</name>
    <name type="common">Frogmouth</name>
    <name type="synonym">Aphritis gobio</name>
    <dbReference type="NCBI Taxonomy" id="56716"/>
    <lineage>
        <taxon>Eukaryota</taxon>
        <taxon>Metazoa</taxon>
        <taxon>Chordata</taxon>
        <taxon>Craniata</taxon>
        <taxon>Vertebrata</taxon>
        <taxon>Euteleostomi</taxon>
        <taxon>Actinopterygii</taxon>
        <taxon>Neopterygii</taxon>
        <taxon>Teleostei</taxon>
        <taxon>Neoteleostei</taxon>
        <taxon>Acanthomorphata</taxon>
        <taxon>Eupercaria</taxon>
        <taxon>Perciformes</taxon>
        <taxon>Notothenioidei</taxon>
        <taxon>Bovichtidae</taxon>
        <taxon>Cottoperca</taxon>
    </lineage>
</organism>
<sequence length="698" mass="75758">MWKRGGQSFALDRAQALLSAKRGSAVPLHTGDMGGSVKNRSSSPNTHPLFSDVSDLSTGSLAPEHGADTMLRSAAAAGKTQESEGHSTKDLRPQSSLGGRGSRFLKKAPPPATNSSQSMQQVPEHRSVSSSQRGSQTAALSRLAQIESRIHSRKQVQEQARQQGPTPAEILTSDMGASPPPAARSLEAPVQLPAQSRSDQSLKGKHVLKNKTAGAANPSTDVGVRSRSRAADAVGPRAGLETKPVRVVSAVSLGSDEEDMRKLLGDSLDSIDRSFLIPGRPSHIRTADKMLSESSQRVHSSPPPAAVPPSSSSITAPRSPASPSRRGSPFRFTGQAQAHFSPSARSPSPSPLRVGSPQRSLSSMSGRGEVISLEELFSVGPGSEDGHSERSAVISEDGQQDFKINVMTLDDLVPASLGFTEETPGKEREVKHSGHLPRSTNKHQQRPRLTEKKEEEQQQKDTVHYQSDFESESRTEPDYSVSQVSEHLQGDGGEEEVSEVREEALDSDMSRGRTEDDYSSTFSDTSRSCTSRTSDISQTNRSRSSGSHSSRTSPRQLRRASTRKTYKEEAVQTQPDPMAYTWPAGTASLGPAVGMAYMDPSPVVAHTLSAEMVEALSTFNPAVFALNEMLKQQLAMTRRFIESSRHLHSSLVQSLGPPNYRYTTLEDTREYIRKHRAPRLTMEEAFEEALQDRTDYCC</sequence>
<proteinExistence type="predicted"/>
<feature type="region of interest" description="Disordered" evidence="1">
    <location>
        <begin position="418"/>
        <end position="572"/>
    </location>
</feature>
<feature type="compositionally biased region" description="Polar residues" evidence="1">
    <location>
        <begin position="38"/>
        <end position="60"/>
    </location>
</feature>
<feature type="compositionally biased region" description="Low complexity" evidence="1">
    <location>
        <begin position="519"/>
        <end position="555"/>
    </location>
</feature>
<accession>A0A6J2PKT5</accession>
<dbReference type="PANTHER" id="PTHR22409">
    <property type="entry name" value="CHROMOSOME 19 OPEN READING FRAME 44"/>
    <property type="match status" value="1"/>
</dbReference>